<comment type="caution">
    <text evidence="5">The sequence shown here is derived from an EMBL/GenBank/DDBJ whole genome shotgun (WGS) entry which is preliminary data.</text>
</comment>
<proteinExistence type="inferred from homology"/>
<comment type="catalytic activity">
    <reaction evidence="4">
        <text>O-phospho-L-tyrosyl-[protein] + H2O = L-tyrosyl-[protein] + phosphate</text>
        <dbReference type="Rhea" id="RHEA:10684"/>
        <dbReference type="Rhea" id="RHEA-COMP:10136"/>
        <dbReference type="Rhea" id="RHEA-COMP:20101"/>
        <dbReference type="ChEBI" id="CHEBI:15377"/>
        <dbReference type="ChEBI" id="CHEBI:43474"/>
        <dbReference type="ChEBI" id="CHEBI:46858"/>
        <dbReference type="ChEBI" id="CHEBI:61978"/>
        <dbReference type="EC" id="3.1.3.48"/>
    </reaction>
</comment>
<dbReference type="PIRSF" id="PIRSF016557">
    <property type="entry name" value="Caps_synth_CpsB"/>
    <property type="match status" value="1"/>
</dbReference>
<dbReference type="SUPFAM" id="SSF89550">
    <property type="entry name" value="PHP domain-like"/>
    <property type="match status" value="1"/>
</dbReference>
<evidence type="ECO:0000313" key="6">
    <source>
        <dbReference type="Proteomes" id="UP001597511"/>
    </source>
</evidence>
<dbReference type="RefSeq" id="WP_386096533.1">
    <property type="nucleotide sequence ID" value="NZ_JBHUOZ010000001.1"/>
</dbReference>
<dbReference type="PANTHER" id="PTHR39181:SF1">
    <property type="entry name" value="TYROSINE-PROTEIN PHOSPHATASE YWQE"/>
    <property type="match status" value="1"/>
</dbReference>
<dbReference type="PANTHER" id="PTHR39181">
    <property type="entry name" value="TYROSINE-PROTEIN PHOSPHATASE YWQE"/>
    <property type="match status" value="1"/>
</dbReference>
<sequence>MFNLFGKKKPATPFDFSQLGTDMHSHLLPGIDDGATDIENSLELIKGLHALGYKKFITTPHIMAGMYHNTPAIINDRLALVRQALEQHNIPVTIHAAAEYFLDEHVEELLQKKEPLLTLSENLVLTEFSMAQPPMNIKDILFEMQMQGYQPVIAHPERYTYLIQNKNFYHELKDTGCYFQLNILSLTGGYGKVVTELAQYLLKNNFYNLLGTDLHHLRHLDALHNPALAEPINKILSTNQLLNQSL</sequence>
<protein>
    <recommendedName>
        <fullName evidence="2">protein-tyrosine-phosphatase</fullName>
        <ecNumber evidence="2">3.1.3.48</ecNumber>
    </recommendedName>
</protein>
<accession>A0ABW6A3B6</accession>
<comment type="similarity">
    <text evidence="1">Belongs to the metallo-dependent hydrolases superfamily. CpsB/CapC family.</text>
</comment>
<evidence type="ECO:0000313" key="5">
    <source>
        <dbReference type="EMBL" id="MFD2919391.1"/>
    </source>
</evidence>
<evidence type="ECO:0000256" key="2">
    <source>
        <dbReference type="ARBA" id="ARBA00013064"/>
    </source>
</evidence>
<evidence type="ECO:0000256" key="4">
    <source>
        <dbReference type="ARBA" id="ARBA00051722"/>
    </source>
</evidence>
<dbReference type="EMBL" id="JBHUOZ010000001">
    <property type="protein sequence ID" value="MFD2919391.1"/>
    <property type="molecule type" value="Genomic_DNA"/>
</dbReference>
<dbReference type="Gene3D" id="3.20.20.140">
    <property type="entry name" value="Metal-dependent hydrolases"/>
    <property type="match status" value="1"/>
</dbReference>
<keyword evidence="6" id="KW-1185">Reference proteome</keyword>
<reference evidence="6" key="1">
    <citation type="journal article" date="2019" name="Int. J. Syst. Evol. Microbiol.">
        <title>The Global Catalogue of Microorganisms (GCM) 10K type strain sequencing project: providing services to taxonomists for standard genome sequencing and annotation.</title>
        <authorList>
            <consortium name="The Broad Institute Genomics Platform"/>
            <consortium name="The Broad Institute Genome Sequencing Center for Infectious Disease"/>
            <person name="Wu L."/>
            <person name="Ma J."/>
        </authorList>
    </citation>
    <scope>NUCLEOTIDE SEQUENCE [LARGE SCALE GENOMIC DNA]</scope>
    <source>
        <strain evidence="6">KCTC 23299</strain>
    </source>
</reference>
<evidence type="ECO:0000256" key="1">
    <source>
        <dbReference type="ARBA" id="ARBA00005750"/>
    </source>
</evidence>
<dbReference type="InterPro" id="IPR016667">
    <property type="entry name" value="Caps_polysacc_synth_CpsB/CapC"/>
</dbReference>
<dbReference type="Proteomes" id="UP001597511">
    <property type="component" value="Unassembled WGS sequence"/>
</dbReference>
<keyword evidence="3" id="KW-0378">Hydrolase</keyword>
<dbReference type="EC" id="3.1.3.48" evidence="2"/>
<organism evidence="5 6">
    <name type="scientific">Terrimonas rubra</name>
    <dbReference type="NCBI Taxonomy" id="1035890"/>
    <lineage>
        <taxon>Bacteria</taxon>
        <taxon>Pseudomonadati</taxon>
        <taxon>Bacteroidota</taxon>
        <taxon>Chitinophagia</taxon>
        <taxon>Chitinophagales</taxon>
        <taxon>Chitinophagaceae</taxon>
        <taxon>Terrimonas</taxon>
    </lineage>
</organism>
<evidence type="ECO:0000256" key="3">
    <source>
        <dbReference type="ARBA" id="ARBA00022801"/>
    </source>
</evidence>
<dbReference type="Pfam" id="PF19567">
    <property type="entry name" value="CpsB_CapC"/>
    <property type="match status" value="1"/>
</dbReference>
<dbReference type="InterPro" id="IPR016195">
    <property type="entry name" value="Pol/histidinol_Pase-like"/>
</dbReference>
<gene>
    <name evidence="5" type="ORF">ACFS6H_06735</name>
</gene>
<name>A0ABW6A3B6_9BACT</name>